<sequence length="65" mass="6584">MLILSVTMAATTSSPVLSDNGSEASASTGISSSPRSSMAPPSTEKSSSLPTIFLQRPEPPKHPAG</sequence>
<accession>A0A0J8E8Y7</accession>
<reference evidence="2 3" key="1">
    <citation type="journal article" date="2014" name="Nature">
        <title>The genome of the recently domesticated crop plant sugar beet (Beta vulgaris).</title>
        <authorList>
            <person name="Dohm J.C."/>
            <person name="Minoche A.E."/>
            <person name="Holtgrawe D."/>
            <person name="Capella-Gutierrez S."/>
            <person name="Zakrzewski F."/>
            <person name="Tafer H."/>
            <person name="Rupp O."/>
            <person name="Sorensen T.R."/>
            <person name="Stracke R."/>
            <person name="Reinhardt R."/>
            <person name="Goesmann A."/>
            <person name="Kraft T."/>
            <person name="Schulz B."/>
            <person name="Stadler P.F."/>
            <person name="Schmidt T."/>
            <person name="Gabaldon T."/>
            <person name="Lehrach H."/>
            <person name="Weisshaar B."/>
            <person name="Himmelbauer H."/>
        </authorList>
    </citation>
    <scope>NUCLEOTIDE SEQUENCE [LARGE SCALE GENOMIC DNA]</scope>
    <source>
        <tissue evidence="2">Taproot</tissue>
    </source>
</reference>
<dbReference type="Gramene" id="KMS99560">
    <property type="protein sequence ID" value="KMS99560"/>
    <property type="gene ID" value="BVRB_1g022870"/>
</dbReference>
<dbReference type="AlphaFoldDB" id="A0A0J8E8Y7"/>
<gene>
    <name evidence="2" type="ORF">BVRB_1g022870</name>
</gene>
<dbReference type="Proteomes" id="UP000035740">
    <property type="component" value="Unassembled WGS sequence"/>
</dbReference>
<feature type="compositionally biased region" description="Polar residues" evidence="1">
    <location>
        <begin position="8"/>
        <end position="21"/>
    </location>
</feature>
<dbReference type="EMBL" id="KQ090214">
    <property type="protein sequence ID" value="KMS99560.1"/>
    <property type="molecule type" value="Genomic_DNA"/>
</dbReference>
<name>A0A0J8E8Y7_BETVV</name>
<feature type="region of interest" description="Disordered" evidence="1">
    <location>
        <begin position="1"/>
        <end position="65"/>
    </location>
</feature>
<proteinExistence type="predicted"/>
<keyword evidence="3" id="KW-1185">Reference proteome</keyword>
<protein>
    <submittedName>
        <fullName evidence="2">Uncharacterized protein</fullName>
    </submittedName>
</protein>
<feature type="compositionally biased region" description="Low complexity" evidence="1">
    <location>
        <begin position="22"/>
        <end position="42"/>
    </location>
</feature>
<evidence type="ECO:0000256" key="1">
    <source>
        <dbReference type="SAM" id="MobiDB-lite"/>
    </source>
</evidence>
<evidence type="ECO:0000313" key="3">
    <source>
        <dbReference type="Proteomes" id="UP000035740"/>
    </source>
</evidence>
<evidence type="ECO:0000313" key="2">
    <source>
        <dbReference type="EMBL" id="KMS99560.1"/>
    </source>
</evidence>
<organism evidence="2 3">
    <name type="scientific">Beta vulgaris subsp. vulgaris</name>
    <name type="common">Beet</name>
    <dbReference type="NCBI Taxonomy" id="3555"/>
    <lineage>
        <taxon>Eukaryota</taxon>
        <taxon>Viridiplantae</taxon>
        <taxon>Streptophyta</taxon>
        <taxon>Embryophyta</taxon>
        <taxon>Tracheophyta</taxon>
        <taxon>Spermatophyta</taxon>
        <taxon>Magnoliopsida</taxon>
        <taxon>eudicotyledons</taxon>
        <taxon>Gunneridae</taxon>
        <taxon>Pentapetalae</taxon>
        <taxon>Caryophyllales</taxon>
        <taxon>Chenopodiaceae</taxon>
        <taxon>Betoideae</taxon>
        <taxon>Beta</taxon>
    </lineage>
</organism>